<dbReference type="EMBL" id="CASHSV030000002">
    <property type="protein sequence ID" value="CAJ2633767.1"/>
    <property type="molecule type" value="Genomic_DNA"/>
</dbReference>
<organism evidence="1 2">
    <name type="scientific">Trifolium pratense</name>
    <name type="common">Red clover</name>
    <dbReference type="NCBI Taxonomy" id="57577"/>
    <lineage>
        <taxon>Eukaryota</taxon>
        <taxon>Viridiplantae</taxon>
        <taxon>Streptophyta</taxon>
        <taxon>Embryophyta</taxon>
        <taxon>Tracheophyta</taxon>
        <taxon>Spermatophyta</taxon>
        <taxon>Magnoliopsida</taxon>
        <taxon>eudicotyledons</taxon>
        <taxon>Gunneridae</taxon>
        <taxon>Pentapetalae</taxon>
        <taxon>rosids</taxon>
        <taxon>fabids</taxon>
        <taxon>Fabales</taxon>
        <taxon>Fabaceae</taxon>
        <taxon>Papilionoideae</taxon>
        <taxon>50 kb inversion clade</taxon>
        <taxon>NPAAA clade</taxon>
        <taxon>Hologalegina</taxon>
        <taxon>IRL clade</taxon>
        <taxon>Trifolieae</taxon>
        <taxon>Trifolium</taxon>
    </lineage>
</organism>
<evidence type="ECO:0000313" key="1">
    <source>
        <dbReference type="EMBL" id="CAJ2633767.1"/>
    </source>
</evidence>
<comment type="caution">
    <text evidence="1">The sequence shown here is derived from an EMBL/GenBank/DDBJ whole genome shotgun (WGS) entry which is preliminary data.</text>
</comment>
<name>A0ACB0ISE1_TRIPR</name>
<evidence type="ECO:0000313" key="2">
    <source>
        <dbReference type="Proteomes" id="UP001177021"/>
    </source>
</evidence>
<dbReference type="Proteomes" id="UP001177021">
    <property type="component" value="Unassembled WGS sequence"/>
</dbReference>
<reference evidence="1" key="1">
    <citation type="submission" date="2023-10" db="EMBL/GenBank/DDBJ databases">
        <authorList>
            <person name="Rodriguez Cubillos JULIANA M."/>
            <person name="De Vega J."/>
        </authorList>
    </citation>
    <scope>NUCLEOTIDE SEQUENCE</scope>
</reference>
<gene>
    <name evidence="1" type="ORF">MILVUS5_LOCUS4803</name>
</gene>
<protein>
    <submittedName>
        <fullName evidence="1">Uncharacterized protein</fullName>
    </submittedName>
</protein>
<keyword evidence="2" id="KW-1185">Reference proteome</keyword>
<sequence>MEDMSIQDLVSVLRTAFRTEDFDRVEGVLVSRYNRLQTEILDLKEKLELEKQTRFQAEEDLRKREELCERHKDNYETLMKGVKEKTSCLTERDNIGVGELRKKNNALEMEVFELRKRSKDAQGASSSSSGMKKRSEALPVPMITDFEDRDEENIIGEYEIGNGIVEPNPLRSNEPPSKKSKKAEGASSAMTQTRGATVDAAHSRHGNPITSCCRESVARHAPVVEEVIVMGSAVVPPSDAQEQMAIHFISSVHQERYSEFLANKKFVEETNFRFEVGKYTHIESTIELRKWVKLTSFAKDASMTLAKEFYANAYQDPAKKDENNKNNLKKFTSFVRGKEVPFHDEIINELFGLEKLENYKQCSFETRTAKGSKIDHQEIRSTLCRPETDWVMNKDGTPAKLRTSDLTPNAKAWATFVLRTLLPCSHRSDLTIRKASLVTAILKGEQVNVGRLLANDLWGTANSSITSSYIGHASLISKLCERVEVYPENNEEMVKPSGAITPTF</sequence>
<proteinExistence type="predicted"/>
<accession>A0ACB0ISE1</accession>